<gene>
    <name evidence="1" type="ORF">HELGO_WM408</name>
</gene>
<dbReference type="AlphaFoldDB" id="A0A6S6TGA8"/>
<organism evidence="1">
    <name type="scientific">uncultured Sulfurovum sp</name>
    <dbReference type="NCBI Taxonomy" id="269237"/>
    <lineage>
        <taxon>Bacteria</taxon>
        <taxon>Pseudomonadati</taxon>
        <taxon>Campylobacterota</taxon>
        <taxon>Epsilonproteobacteria</taxon>
        <taxon>Campylobacterales</taxon>
        <taxon>Sulfurovaceae</taxon>
        <taxon>Sulfurovum</taxon>
        <taxon>environmental samples</taxon>
    </lineage>
</organism>
<accession>A0A6S6TGA8</accession>
<name>A0A6S6TGA8_9BACT</name>
<proteinExistence type="predicted"/>
<sequence>MSTINIAQECGCFKRSPLENNVTFDNKDDAMIKALGMVNHMNDKFCGKHGFELSENGQDFSIAMKAPQPASGGCCGGGHCG</sequence>
<protein>
    <submittedName>
        <fullName evidence="1">Uncharacterized protein</fullName>
    </submittedName>
</protein>
<evidence type="ECO:0000313" key="1">
    <source>
        <dbReference type="EMBL" id="CAA6818354.1"/>
    </source>
</evidence>
<reference evidence="1" key="1">
    <citation type="submission" date="2020-01" db="EMBL/GenBank/DDBJ databases">
        <authorList>
            <person name="Meier V. D."/>
            <person name="Meier V D."/>
        </authorList>
    </citation>
    <scope>NUCLEOTIDE SEQUENCE</scope>
    <source>
        <strain evidence="1">HLG_WM_MAG_01</strain>
    </source>
</reference>
<dbReference type="EMBL" id="CACVAS010000107">
    <property type="protein sequence ID" value="CAA6818354.1"/>
    <property type="molecule type" value="Genomic_DNA"/>
</dbReference>